<accession>A0A915IC82</accession>
<reference evidence="2" key="1">
    <citation type="submission" date="2022-11" db="UniProtKB">
        <authorList>
            <consortium name="WormBaseParasite"/>
        </authorList>
    </citation>
    <scope>IDENTIFICATION</scope>
</reference>
<protein>
    <submittedName>
        <fullName evidence="2">Uncharacterized protein</fullName>
    </submittedName>
</protein>
<evidence type="ECO:0000313" key="2">
    <source>
        <dbReference type="WBParaSite" id="nRc.2.0.1.t11388-RA"/>
    </source>
</evidence>
<organism evidence="1 2">
    <name type="scientific">Romanomermis culicivorax</name>
    <name type="common">Nematode worm</name>
    <dbReference type="NCBI Taxonomy" id="13658"/>
    <lineage>
        <taxon>Eukaryota</taxon>
        <taxon>Metazoa</taxon>
        <taxon>Ecdysozoa</taxon>
        <taxon>Nematoda</taxon>
        <taxon>Enoplea</taxon>
        <taxon>Dorylaimia</taxon>
        <taxon>Mermithida</taxon>
        <taxon>Mermithoidea</taxon>
        <taxon>Mermithidae</taxon>
        <taxon>Romanomermis</taxon>
    </lineage>
</organism>
<dbReference type="WBParaSite" id="nRc.2.0.1.t11388-RA">
    <property type="protein sequence ID" value="nRc.2.0.1.t11388-RA"/>
    <property type="gene ID" value="nRc.2.0.1.g11388"/>
</dbReference>
<sequence>MAAIVFATGEHMTIAAVIAGGEMIMTCWVFLPACSMACQMTSRIWDEGSSANKTISVSGGAVWKNRSVILDSSANCDSTFIDLAPNVSKLGESRFYEFFAGRAFANFICTRECSPKSSLLSVTCGSISLNGDGTLASHMNFVIECKYVDGGSCSQPHNWQHVEDAFFAHCTKFDTTTVGKISDTKNNSGVTAPDNTRTTAQLPAIFTYGIPQQGYPSLPDDW</sequence>
<keyword evidence="1" id="KW-1185">Reference proteome</keyword>
<proteinExistence type="predicted"/>
<dbReference type="AlphaFoldDB" id="A0A915IC82"/>
<evidence type="ECO:0000313" key="1">
    <source>
        <dbReference type="Proteomes" id="UP000887565"/>
    </source>
</evidence>
<name>A0A915IC82_ROMCU</name>
<dbReference type="Proteomes" id="UP000887565">
    <property type="component" value="Unplaced"/>
</dbReference>